<organism evidence="2 3">
    <name type="scientific">Exocentrus adspersus</name>
    <dbReference type="NCBI Taxonomy" id="1586481"/>
    <lineage>
        <taxon>Eukaryota</taxon>
        <taxon>Metazoa</taxon>
        <taxon>Ecdysozoa</taxon>
        <taxon>Arthropoda</taxon>
        <taxon>Hexapoda</taxon>
        <taxon>Insecta</taxon>
        <taxon>Pterygota</taxon>
        <taxon>Neoptera</taxon>
        <taxon>Endopterygota</taxon>
        <taxon>Coleoptera</taxon>
        <taxon>Polyphaga</taxon>
        <taxon>Cucujiformia</taxon>
        <taxon>Chrysomeloidea</taxon>
        <taxon>Cerambycidae</taxon>
        <taxon>Lamiinae</taxon>
        <taxon>Acanthocinini</taxon>
        <taxon>Exocentrus</taxon>
    </lineage>
</organism>
<protein>
    <submittedName>
        <fullName evidence="2">Uncharacterized protein</fullName>
    </submittedName>
</protein>
<dbReference type="Proteomes" id="UP001159042">
    <property type="component" value="Unassembled WGS sequence"/>
</dbReference>
<feature type="compositionally biased region" description="Basic and acidic residues" evidence="1">
    <location>
        <begin position="137"/>
        <end position="148"/>
    </location>
</feature>
<proteinExistence type="predicted"/>
<feature type="compositionally biased region" description="Basic and acidic residues" evidence="1">
    <location>
        <begin position="62"/>
        <end position="76"/>
    </location>
</feature>
<accession>A0AAV8W407</accession>
<name>A0AAV8W407_9CUCU</name>
<sequence>MTASPTGISKSLRSSQNEIINLDQSNSSVGGKSLASVQIRKTRSASVDEVIPSPRRRSTRRTSAEEKSEDSIETTRRKTRTRAASVSQLPAIKEEGKGAKPRSRANSAIESYATARRLTRRQASMIKGMETPSSVTARDDSDVEKAVDVDAIDPIKLLDKETFQGPPDPEEADVYDPSSPSNSTASSFSKPAKRVVRSASAASESSAPPTTPRKKTRRSLGVMDAPSPTGMRTRSSSKHSETSSVASEKSDPPTPPKRSRKQSTSKDSTDASSAVSAPASTRNTRSRTNSVSSAKSDTLFMVLDLLSSPKKNPRNRRLVSAKSQLPEIVEEKGSEVGGSSETTVKRPTRKKKVQ</sequence>
<keyword evidence="3" id="KW-1185">Reference proteome</keyword>
<dbReference type="AlphaFoldDB" id="A0AAV8W407"/>
<feature type="compositionally biased region" description="Low complexity" evidence="1">
    <location>
        <begin position="177"/>
        <end position="190"/>
    </location>
</feature>
<reference evidence="2 3" key="1">
    <citation type="journal article" date="2023" name="Insect Mol. Biol.">
        <title>Genome sequencing provides insights into the evolution of gene families encoding plant cell wall-degrading enzymes in longhorned beetles.</title>
        <authorList>
            <person name="Shin N.R."/>
            <person name="Okamura Y."/>
            <person name="Kirsch R."/>
            <person name="Pauchet Y."/>
        </authorList>
    </citation>
    <scope>NUCLEOTIDE SEQUENCE [LARGE SCALE GENOMIC DNA]</scope>
    <source>
        <strain evidence="2">EAD_L_NR</strain>
    </source>
</reference>
<feature type="compositionally biased region" description="Low complexity" evidence="1">
    <location>
        <begin position="270"/>
        <end position="294"/>
    </location>
</feature>
<comment type="caution">
    <text evidence="2">The sequence shown here is derived from an EMBL/GenBank/DDBJ whole genome shotgun (WGS) entry which is preliminary data.</text>
</comment>
<feature type="region of interest" description="Disordered" evidence="1">
    <location>
        <begin position="1"/>
        <end position="354"/>
    </location>
</feature>
<evidence type="ECO:0000313" key="3">
    <source>
        <dbReference type="Proteomes" id="UP001159042"/>
    </source>
</evidence>
<dbReference type="EMBL" id="JANEYG010000012">
    <property type="protein sequence ID" value="KAJ8920902.1"/>
    <property type="molecule type" value="Genomic_DNA"/>
</dbReference>
<feature type="compositionally biased region" description="Low complexity" evidence="1">
    <location>
        <begin position="198"/>
        <end position="207"/>
    </location>
</feature>
<evidence type="ECO:0000313" key="2">
    <source>
        <dbReference type="EMBL" id="KAJ8920902.1"/>
    </source>
</evidence>
<evidence type="ECO:0000256" key="1">
    <source>
        <dbReference type="SAM" id="MobiDB-lite"/>
    </source>
</evidence>
<gene>
    <name evidence="2" type="ORF">NQ315_015695</name>
</gene>
<feature type="compositionally biased region" description="Polar residues" evidence="1">
    <location>
        <begin position="1"/>
        <end position="30"/>
    </location>
</feature>